<evidence type="ECO:0000313" key="1">
    <source>
        <dbReference type="EMBL" id="RAJ11089.1"/>
    </source>
</evidence>
<dbReference type="Proteomes" id="UP000249547">
    <property type="component" value="Unassembled WGS sequence"/>
</dbReference>
<sequence>MEQYKKIAQKNTVTASSTVPDAVLREDNLYKVIRTQKDADTFMIELNNVIRQAQAQR</sequence>
<proteinExistence type="predicted"/>
<protein>
    <submittedName>
        <fullName evidence="1">Uncharacterized protein</fullName>
    </submittedName>
</protein>
<dbReference type="EMBL" id="QLLL01000001">
    <property type="protein sequence ID" value="RAJ11089.1"/>
    <property type="molecule type" value="Genomic_DNA"/>
</dbReference>
<name>A0A327R2M2_9BACT</name>
<evidence type="ECO:0000313" key="2">
    <source>
        <dbReference type="Proteomes" id="UP000249547"/>
    </source>
</evidence>
<dbReference type="AlphaFoldDB" id="A0A327R2M2"/>
<keyword evidence="2" id="KW-1185">Reference proteome</keyword>
<organism evidence="1 2">
    <name type="scientific">Chitinophaga skermanii</name>
    <dbReference type="NCBI Taxonomy" id="331697"/>
    <lineage>
        <taxon>Bacteria</taxon>
        <taxon>Pseudomonadati</taxon>
        <taxon>Bacteroidota</taxon>
        <taxon>Chitinophagia</taxon>
        <taxon>Chitinophagales</taxon>
        <taxon>Chitinophagaceae</taxon>
        <taxon>Chitinophaga</taxon>
    </lineage>
</organism>
<reference evidence="1 2" key="1">
    <citation type="submission" date="2018-06" db="EMBL/GenBank/DDBJ databases">
        <title>Genomic Encyclopedia of Archaeal and Bacterial Type Strains, Phase II (KMG-II): from individual species to whole genera.</title>
        <authorList>
            <person name="Goeker M."/>
        </authorList>
    </citation>
    <scope>NUCLEOTIDE SEQUENCE [LARGE SCALE GENOMIC DNA]</scope>
    <source>
        <strain evidence="1 2">DSM 23857</strain>
    </source>
</reference>
<comment type="caution">
    <text evidence="1">The sequence shown here is derived from an EMBL/GenBank/DDBJ whole genome shotgun (WGS) entry which is preliminary data.</text>
</comment>
<accession>A0A327R2M2</accession>
<gene>
    <name evidence="1" type="ORF">LX64_00697</name>
</gene>